<evidence type="ECO:0000313" key="7">
    <source>
        <dbReference type="EMBL" id="KXS31369.1"/>
    </source>
</evidence>
<dbReference type="InterPro" id="IPR009056">
    <property type="entry name" value="Cyt_c-like_dom"/>
</dbReference>
<evidence type="ECO:0000313" key="8">
    <source>
        <dbReference type="Proteomes" id="UP000070578"/>
    </source>
</evidence>
<comment type="caution">
    <text evidence="7">The sequence shown here is derived from an EMBL/GenBank/DDBJ whole genome shotgun (WGS) entry which is preliminary data.</text>
</comment>
<dbReference type="Gene3D" id="1.10.760.10">
    <property type="entry name" value="Cytochrome c-like domain"/>
    <property type="match status" value="1"/>
</dbReference>
<evidence type="ECO:0000256" key="4">
    <source>
        <dbReference type="PROSITE-ProRule" id="PRU00433"/>
    </source>
</evidence>
<dbReference type="PROSITE" id="PS51007">
    <property type="entry name" value="CYTC"/>
    <property type="match status" value="1"/>
</dbReference>
<dbReference type="GO" id="GO:0020037">
    <property type="term" value="F:heme binding"/>
    <property type="evidence" value="ECO:0007669"/>
    <property type="project" value="InterPro"/>
</dbReference>
<organism evidence="7 8">
    <name type="scientific">Candidatus Gallionella acididurans</name>
    <dbReference type="NCBI Taxonomy" id="1796491"/>
    <lineage>
        <taxon>Bacteria</taxon>
        <taxon>Pseudomonadati</taxon>
        <taxon>Pseudomonadota</taxon>
        <taxon>Betaproteobacteria</taxon>
        <taxon>Nitrosomonadales</taxon>
        <taxon>Gallionellaceae</taxon>
        <taxon>Gallionella</taxon>
    </lineage>
</organism>
<keyword evidence="5" id="KW-0472">Membrane</keyword>
<reference evidence="7 8" key="2">
    <citation type="submission" date="2016-03" db="EMBL/GenBank/DDBJ databases">
        <title>New uncultured bacterium of the family Gallionellaceae from acid mine drainage: description and reconstruction of genome based on metagenomic analysis of microbial community.</title>
        <authorList>
            <person name="Kadnikov V."/>
            <person name="Ivasenko D."/>
            <person name="Beletsky A."/>
            <person name="Mardanov A."/>
            <person name="Danilova E."/>
            <person name="Pimenov N."/>
            <person name="Karnachuk O."/>
            <person name="Ravin N."/>
        </authorList>
    </citation>
    <scope>NUCLEOTIDE SEQUENCE [LARGE SCALE GENOMIC DNA]</scope>
    <source>
        <strain evidence="7">ShG14-8</strain>
    </source>
</reference>
<dbReference type="AlphaFoldDB" id="A0A139BQX0"/>
<evidence type="ECO:0000256" key="2">
    <source>
        <dbReference type="ARBA" id="ARBA00022723"/>
    </source>
</evidence>
<evidence type="ECO:0000256" key="1">
    <source>
        <dbReference type="ARBA" id="ARBA00022617"/>
    </source>
</evidence>
<protein>
    <submittedName>
        <fullName evidence="7">Cytochrome c oxidase, cbb3-type, subunit II</fullName>
    </submittedName>
</protein>
<sequence>MAGFREYKIGSKMFGIALGGSMTITLFFPSINIASVSSTDIALTKQLEMGHETGFNLDDPMLLGWNKPLGVTLKTDPKTGQALASDTVVFVYKKGTSFPAGILHPRILGEGIQQLSVEQGHVGDARKDVGAVFTLSKGTYQGKQYTYIENLTATKGWTPSDVMHVAKDEDVSNAGKGKTMFVREGCWWCHTLLPEETQDWQVFGAPPMLGDFNGESPTAFGSDRKAPDLLHVGSRNSSKEWMMMHFFNPRLVQPHSIMPRFDYLWGEKDASGNKIDFVKWRAEYDEYREGKRVTPPDVPSYASDSEIRGLIDFILSLK</sequence>
<reference evidence="7 8" key="1">
    <citation type="submission" date="2016-02" db="EMBL/GenBank/DDBJ databases">
        <authorList>
            <person name="Wen L."/>
            <person name="He K."/>
            <person name="Yang H."/>
        </authorList>
    </citation>
    <scope>NUCLEOTIDE SEQUENCE [LARGE SCALE GENOMIC DNA]</scope>
    <source>
        <strain evidence="7">ShG14-8</strain>
    </source>
</reference>
<dbReference type="SUPFAM" id="SSF46626">
    <property type="entry name" value="Cytochrome c"/>
    <property type="match status" value="1"/>
</dbReference>
<evidence type="ECO:0000256" key="3">
    <source>
        <dbReference type="ARBA" id="ARBA00023004"/>
    </source>
</evidence>
<feature type="transmembrane region" description="Helical" evidence="5">
    <location>
        <begin position="12"/>
        <end position="31"/>
    </location>
</feature>
<evidence type="ECO:0000256" key="5">
    <source>
        <dbReference type="SAM" id="Phobius"/>
    </source>
</evidence>
<dbReference type="Proteomes" id="UP000070578">
    <property type="component" value="Unassembled WGS sequence"/>
</dbReference>
<dbReference type="PATRIC" id="fig|1796491.3.peg.2736"/>
<keyword evidence="5" id="KW-1133">Transmembrane helix</keyword>
<dbReference type="GO" id="GO:0046872">
    <property type="term" value="F:metal ion binding"/>
    <property type="evidence" value="ECO:0007669"/>
    <property type="project" value="UniProtKB-KW"/>
</dbReference>
<evidence type="ECO:0000259" key="6">
    <source>
        <dbReference type="PROSITE" id="PS51007"/>
    </source>
</evidence>
<proteinExistence type="predicted"/>
<keyword evidence="3 4" id="KW-0408">Iron</keyword>
<keyword evidence="1 4" id="KW-0349">Heme</keyword>
<gene>
    <name evidence="7" type="ORF">AWT59_2510</name>
</gene>
<dbReference type="GO" id="GO:0009055">
    <property type="term" value="F:electron transfer activity"/>
    <property type="evidence" value="ECO:0007669"/>
    <property type="project" value="InterPro"/>
</dbReference>
<feature type="domain" description="Cytochrome c" evidence="6">
    <location>
        <begin position="172"/>
        <end position="318"/>
    </location>
</feature>
<dbReference type="Pfam" id="PF02433">
    <property type="entry name" value="FixO"/>
    <property type="match status" value="1"/>
</dbReference>
<dbReference type="EMBL" id="LSLI01000079">
    <property type="protein sequence ID" value="KXS31369.1"/>
    <property type="molecule type" value="Genomic_DNA"/>
</dbReference>
<keyword evidence="5" id="KW-0812">Transmembrane</keyword>
<dbReference type="InterPro" id="IPR036909">
    <property type="entry name" value="Cyt_c-like_dom_sf"/>
</dbReference>
<keyword evidence="2 4" id="KW-0479">Metal-binding</keyword>
<name>A0A139BQX0_9PROT</name>
<accession>A0A139BQX0</accession>
<dbReference type="InterPro" id="IPR003468">
    <property type="entry name" value="Cyt_c_oxidase_monohaem-su/FixO"/>
</dbReference>